<dbReference type="AlphaFoldDB" id="A0A544U7E7"/>
<gene>
    <name evidence="1" type="ORF">C7Y47_23940</name>
</gene>
<proteinExistence type="predicted"/>
<comment type="caution">
    <text evidence="1">The sequence shown here is derived from an EMBL/GenBank/DDBJ whole genome shotgun (WGS) entry which is preliminary data.</text>
</comment>
<evidence type="ECO:0008006" key="3">
    <source>
        <dbReference type="Google" id="ProtNLM"/>
    </source>
</evidence>
<accession>A0A544U7E7</accession>
<evidence type="ECO:0000313" key="2">
    <source>
        <dbReference type="Proteomes" id="UP000317944"/>
    </source>
</evidence>
<reference evidence="1 2" key="1">
    <citation type="submission" date="2018-03" db="EMBL/GenBank/DDBJ databases">
        <title>Aerobic endospore-forming bacteria genome sequencing and assembly.</title>
        <authorList>
            <person name="Cavalcante D.A."/>
            <person name="Driks A."/>
            <person name="Putonti C."/>
            <person name="De-Souza M.T."/>
        </authorList>
    </citation>
    <scope>NUCLEOTIDE SEQUENCE [LARGE SCALE GENOMIC DNA]</scope>
    <source>
        <strain evidence="1 2">SDF0037</strain>
    </source>
</reference>
<protein>
    <recommendedName>
        <fullName evidence="3">Phage tail assembly protein</fullName>
    </recommendedName>
</protein>
<dbReference type="Proteomes" id="UP000317944">
    <property type="component" value="Unassembled WGS sequence"/>
</dbReference>
<organism evidence="1 2">
    <name type="scientific">Lysinibacillus sphaericus</name>
    <name type="common">Bacillus sphaericus</name>
    <dbReference type="NCBI Taxonomy" id="1421"/>
    <lineage>
        <taxon>Bacteria</taxon>
        <taxon>Bacillati</taxon>
        <taxon>Bacillota</taxon>
        <taxon>Bacilli</taxon>
        <taxon>Bacillales</taxon>
        <taxon>Bacillaceae</taxon>
        <taxon>Lysinibacillus</taxon>
    </lineage>
</organism>
<name>A0A544U7E7_LYSSH</name>
<dbReference type="OrthoDB" id="1801573at2"/>
<evidence type="ECO:0000313" key="1">
    <source>
        <dbReference type="EMBL" id="TQR26841.1"/>
    </source>
</evidence>
<dbReference type="EMBL" id="SADV01000041">
    <property type="protein sequence ID" value="TQR26841.1"/>
    <property type="molecule type" value="Genomic_DNA"/>
</dbReference>
<dbReference type="RefSeq" id="WP_142511030.1">
    <property type="nucleotide sequence ID" value="NZ_SADV01000041.1"/>
</dbReference>
<sequence length="109" mass="12041">MASKAQEMKDEGVKITLGNKEFEVRFDLNALCNLQEKFGDFTKAFDGLEKQDFKKIRALLHVGLANGENIDITEKEVGALINMKNITTVTDALTQAFGNAMPSTDEEGK</sequence>